<dbReference type="GO" id="GO:0015031">
    <property type="term" value="P:protein transport"/>
    <property type="evidence" value="ECO:0007669"/>
    <property type="project" value="UniProtKB-KW"/>
</dbReference>
<protein>
    <recommendedName>
        <fullName evidence="11">Nucleoporin p58/p45</fullName>
    </recommendedName>
</protein>
<evidence type="ECO:0000256" key="7">
    <source>
        <dbReference type="ARBA" id="ARBA00023242"/>
    </source>
</evidence>
<dbReference type="GO" id="GO:0005643">
    <property type="term" value="C:nuclear pore"/>
    <property type="evidence" value="ECO:0007669"/>
    <property type="project" value="UniProtKB-SubCell"/>
</dbReference>
<dbReference type="InterPro" id="IPR024882">
    <property type="entry name" value="NUP58/p45/49"/>
</dbReference>
<evidence type="ECO:0000256" key="5">
    <source>
        <dbReference type="ARBA" id="ARBA00023010"/>
    </source>
</evidence>
<dbReference type="GO" id="GO:0008139">
    <property type="term" value="F:nuclear localization sequence binding"/>
    <property type="evidence" value="ECO:0007669"/>
    <property type="project" value="InterPro"/>
</dbReference>
<keyword evidence="2" id="KW-0813">Transport</keyword>
<evidence type="ECO:0008006" key="11">
    <source>
        <dbReference type="Google" id="ProtNLM"/>
    </source>
</evidence>
<dbReference type="AlphaFoldDB" id="A0A8J4BAA4"/>
<dbReference type="Gene3D" id="6.10.140.1350">
    <property type="match status" value="1"/>
</dbReference>
<proteinExistence type="predicted"/>
<reference evidence="9" key="1">
    <citation type="journal article" date="2021" name="Proc. Natl. Acad. Sci. U.S.A.">
        <title>Three genomes in the algal genus Volvox reveal the fate of a haploid sex-determining region after a transition to homothallism.</title>
        <authorList>
            <person name="Yamamoto K."/>
            <person name="Hamaji T."/>
            <person name="Kawai-Toyooka H."/>
            <person name="Matsuzaki R."/>
            <person name="Takahashi F."/>
            <person name="Nishimura Y."/>
            <person name="Kawachi M."/>
            <person name="Noguchi H."/>
            <person name="Minakuchi Y."/>
            <person name="Umen J.G."/>
            <person name="Toyoda A."/>
            <person name="Nozaki H."/>
        </authorList>
    </citation>
    <scope>NUCLEOTIDE SEQUENCE</scope>
    <source>
        <strain evidence="9">NIES-3780</strain>
    </source>
</reference>
<gene>
    <name evidence="9" type="ORF">Vafri_12633</name>
</gene>
<evidence type="ECO:0000256" key="6">
    <source>
        <dbReference type="ARBA" id="ARBA00023132"/>
    </source>
</evidence>
<dbReference type="GO" id="GO:0051028">
    <property type="term" value="P:mRNA transport"/>
    <property type="evidence" value="ECO:0007669"/>
    <property type="project" value="UniProtKB-KW"/>
</dbReference>
<dbReference type="PANTHER" id="PTHR13437:SF2">
    <property type="entry name" value="NUCLEOPORIN P58_P45"/>
    <property type="match status" value="1"/>
</dbReference>
<name>A0A8J4BAA4_9CHLO</name>
<keyword evidence="7" id="KW-0539">Nucleus</keyword>
<dbReference type="GO" id="GO:0017056">
    <property type="term" value="F:structural constituent of nuclear pore"/>
    <property type="evidence" value="ECO:0007669"/>
    <property type="project" value="InterPro"/>
</dbReference>
<evidence type="ECO:0000256" key="4">
    <source>
        <dbReference type="ARBA" id="ARBA00022927"/>
    </source>
</evidence>
<feature type="region of interest" description="Disordered" evidence="8">
    <location>
        <begin position="466"/>
        <end position="495"/>
    </location>
</feature>
<dbReference type="PANTHER" id="PTHR13437">
    <property type="entry name" value="NUCLEOPORIN P58/P45 NUCLEOPORIN-LIKE PROTEIN 1"/>
    <property type="match status" value="1"/>
</dbReference>
<feature type="compositionally biased region" description="Low complexity" evidence="8">
    <location>
        <begin position="466"/>
        <end position="488"/>
    </location>
</feature>
<organism evidence="9 10">
    <name type="scientific">Volvox africanus</name>
    <dbReference type="NCBI Taxonomy" id="51714"/>
    <lineage>
        <taxon>Eukaryota</taxon>
        <taxon>Viridiplantae</taxon>
        <taxon>Chlorophyta</taxon>
        <taxon>core chlorophytes</taxon>
        <taxon>Chlorophyceae</taxon>
        <taxon>CS clade</taxon>
        <taxon>Chlamydomonadales</taxon>
        <taxon>Volvocaceae</taxon>
        <taxon>Volvox</taxon>
    </lineage>
</organism>
<evidence type="ECO:0000256" key="2">
    <source>
        <dbReference type="ARBA" id="ARBA00022448"/>
    </source>
</evidence>
<evidence type="ECO:0000256" key="3">
    <source>
        <dbReference type="ARBA" id="ARBA00022816"/>
    </source>
</evidence>
<evidence type="ECO:0000313" key="10">
    <source>
        <dbReference type="Proteomes" id="UP000747399"/>
    </source>
</evidence>
<evidence type="ECO:0000256" key="8">
    <source>
        <dbReference type="SAM" id="MobiDB-lite"/>
    </source>
</evidence>
<keyword evidence="10" id="KW-1185">Reference proteome</keyword>
<dbReference type="Proteomes" id="UP000747399">
    <property type="component" value="Unassembled WGS sequence"/>
</dbReference>
<comment type="subcellular location">
    <subcellularLocation>
        <location evidence="1">Nucleus</location>
        <location evidence="1">Nuclear pore complex</location>
    </subcellularLocation>
</comment>
<keyword evidence="4" id="KW-0653">Protein transport</keyword>
<keyword evidence="5" id="KW-0811">Translocation</keyword>
<evidence type="ECO:0000313" key="9">
    <source>
        <dbReference type="EMBL" id="GIL57383.1"/>
    </source>
</evidence>
<comment type="caution">
    <text evidence="9">The sequence shown here is derived from an EMBL/GenBank/DDBJ whole genome shotgun (WGS) entry which is preliminary data.</text>
</comment>
<evidence type="ECO:0000256" key="1">
    <source>
        <dbReference type="ARBA" id="ARBA00004567"/>
    </source>
</evidence>
<sequence>MAFSFGSTAPATASFMGSLFGVPAASSASAFGASTAPAFGAASAPTFGASSAPAFGAGSAPVFGASTAPAFGAAPSPFGGPAAAPTAPSLFGPTTTTFGTAGFFGQPTSAPATSNAIVPAGGLFSAQPQQQAQQPRPGLNYKTKFEELPPQIQQELQKIQQQISLYRDECKALDNDPRLYDTLSIKQNLDSDTTALRQTLQSLYQAIVADDEGLNGFKERVTVLLRSTEAAIRLYQRSKMWRDVSQASAPGSQQQLLTQSIQEQMSQPVVLPNPYLELAVVGFSAAIEQYHSCISELERVMQAAVGNGTVDEAAAVLNLPTLVSHMHDYFVHVAARMERLHKEVTRAREAYLARQRVRGDYSNPFEEARPLHHLSAGPGKPSGGFGYFGSNGPAGGAAGGVGANVNGFGGATNNMPPAQASTVLALGPPGGTTAMPSGGGGIFGGLSPGAFGSAASPLGAAAANTAGAFGTPLQQPQQPQQRPTAARTGSNNKKR</sequence>
<dbReference type="EMBL" id="BNCO01000027">
    <property type="protein sequence ID" value="GIL57383.1"/>
    <property type="molecule type" value="Genomic_DNA"/>
</dbReference>
<accession>A0A8J4BAA4</accession>
<keyword evidence="3" id="KW-0509">mRNA transport</keyword>
<keyword evidence="6" id="KW-0906">Nuclear pore complex</keyword>